<name>A0AAX2QPU3_9HYPH</name>
<accession>A0AAX2QPU3</accession>
<protein>
    <submittedName>
        <fullName evidence="1">Uncharacterized protein</fullName>
    </submittedName>
</protein>
<reference evidence="1 2" key="1">
    <citation type="submission" date="2019-03" db="EMBL/GenBank/DDBJ databases">
        <title>Genomic Encyclopedia of Type Strains, Phase IV (KMG-V): Genome sequencing to study the core and pangenomes of soil and plant-associated prokaryotes.</title>
        <authorList>
            <person name="Whitman W."/>
        </authorList>
    </citation>
    <scope>NUCLEOTIDE SEQUENCE [LARGE SCALE GENOMIC DNA]</scope>
    <source>
        <strain evidence="1 2">FB403</strain>
    </source>
</reference>
<sequence length="49" mass="5153">MGRAALNLIVHSKTPAPRDAAPSYIGVYRSVPKSSVPLAAICQLACTRT</sequence>
<gene>
    <name evidence="1" type="ORF">EV131_104283</name>
</gene>
<proteinExistence type="predicted"/>
<comment type="caution">
    <text evidence="1">The sequence shown here is derived from an EMBL/GenBank/DDBJ whole genome shotgun (WGS) entry which is preliminary data.</text>
</comment>
<evidence type="ECO:0000313" key="1">
    <source>
        <dbReference type="EMBL" id="TCU26135.1"/>
    </source>
</evidence>
<organism evidence="1 2">
    <name type="scientific">Rhizobium laguerreae</name>
    <dbReference type="NCBI Taxonomy" id="1076926"/>
    <lineage>
        <taxon>Bacteria</taxon>
        <taxon>Pseudomonadati</taxon>
        <taxon>Pseudomonadota</taxon>
        <taxon>Alphaproteobacteria</taxon>
        <taxon>Hyphomicrobiales</taxon>
        <taxon>Rhizobiaceae</taxon>
        <taxon>Rhizobium/Agrobacterium group</taxon>
        <taxon>Rhizobium</taxon>
    </lineage>
</organism>
<evidence type="ECO:0000313" key="2">
    <source>
        <dbReference type="Proteomes" id="UP000295021"/>
    </source>
</evidence>
<dbReference type="EMBL" id="SMBI01000004">
    <property type="protein sequence ID" value="TCU26135.1"/>
    <property type="molecule type" value="Genomic_DNA"/>
</dbReference>
<dbReference type="Proteomes" id="UP000295021">
    <property type="component" value="Unassembled WGS sequence"/>
</dbReference>
<dbReference type="AlphaFoldDB" id="A0AAX2QPU3"/>